<comment type="caution">
    <text evidence="6">The sequence shown here is derived from an EMBL/GenBank/DDBJ whole genome shotgun (WGS) entry which is preliminary data.</text>
</comment>
<evidence type="ECO:0000256" key="4">
    <source>
        <dbReference type="RuleBase" id="RU003345"/>
    </source>
</evidence>
<evidence type="ECO:0000256" key="1">
    <source>
        <dbReference type="ARBA" id="ARBA00009986"/>
    </source>
</evidence>
<dbReference type="Proteomes" id="UP000004136">
    <property type="component" value="Unassembled WGS sequence"/>
</dbReference>
<dbReference type="PATRIC" id="fig|1053201.3.peg.789"/>
<dbReference type="OrthoDB" id="9762913at2"/>
<dbReference type="HOGENOM" id="CLU_005391_0_0_9"/>
<dbReference type="Gene3D" id="3.40.605.10">
    <property type="entry name" value="Aldehyde Dehydrogenase, Chain A, domain 1"/>
    <property type="match status" value="1"/>
</dbReference>
<dbReference type="InterPro" id="IPR015590">
    <property type="entry name" value="Aldehyde_DH_dom"/>
</dbReference>
<comment type="similarity">
    <text evidence="1 4">Belongs to the aldehyde dehydrogenase family.</text>
</comment>
<dbReference type="RefSeq" id="WP_002135125.1">
    <property type="nucleotide sequence ID" value="NZ_JH804672.1"/>
</dbReference>
<dbReference type="Gene3D" id="3.40.309.10">
    <property type="entry name" value="Aldehyde Dehydrogenase, Chain A, domain 2"/>
    <property type="match status" value="1"/>
</dbReference>
<dbReference type="SUPFAM" id="SSF53720">
    <property type="entry name" value="ALDH-like"/>
    <property type="match status" value="1"/>
</dbReference>
<dbReference type="FunFam" id="3.40.605.10:FF:000007">
    <property type="entry name" value="NAD/NADP-dependent betaine aldehyde dehydrogenase"/>
    <property type="match status" value="1"/>
</dbReference>
<name>J9CA91_BACCE</name>
<proteinExistence type="inferred from homology"/>
<dbReference type="GO" id="GO:0016620">
    <property type="term" value="F:oxidoreductase activity, acting on the aldehyde or oxo group of donors, NAD or NADP as acceptor"/>
    <property type="evidence" value="ECO:0007669"/>
    <property type="project" value="InterPro"/>
</dbReference>
<dbReference type="AlphaFoldDB" id="J9CA91"/>
<dbReference type="EMBL" id="AHDV01000006">
    <property type="protein sequence ID" value="EJV88336.1"/>
    <property type="molecule type" value="Genomic_DNA"/>
</dbReference>
<feature type="domain" description="Aldehyde dehydrogenase" evidence="5">
    <location>
        <begin position="12"/>
        <end position="476"/>
    </location>
</feature>
<dbReference type="InterPro" id="IPR016163">
    <property type="entry name" value="Ald_DH_C"/>
</dbReference>
<keyword evidence="2 4" id="KW-0560">Oxidoreductase</keyword>
<dbReference type="PROSITE" id="PS00687">
    <property type="entry name" value="ALDEHYDE_DEHYDR_GLU"/>
    <property type="match status" value="1"/>
</dbReference>
<dbReference type="InterPro" id="IPR029510">
    <property type="entry name" value="Ald_DH_CS_GLU"/>
</dbReference>
<organism evidence="6 7">
    <name type="scientific">Bacillus cereus HuA2-1</name>
    <dbReference type="NCBI Taxonomy" id="1053201"/>
    <lineage>
        <taxon>Bacteria</taxon>
        <taxon>Bacillati</taxon>
        <taxon>Bacillota</taxon>
        <taxon>Bacilli</taxon>
        <taxon>Bacillales</taxon>
        <taxon>Bacillaceae</taxon>
        <taxon>Bacillus</taxon>
        <taxon>Bacillus cereus group</taxon>
    </lineage>
</organism>
<dbReference type="InterPro" id="IPR016162">
    <property type="entry name" value="Ald_DH_N"/>
</dbReference>
<evidence type="ECO:0000313" key="6">
    <source>
        <dbReference type="EMBL" id="EJV88336.1"/>
    </source>
</evidence>
<dbReference type="PANTHER" id="PTHR11699">
    <property type="entry name" value="ALDEHYDE DEHYDROGENASE-RELATED"/>
    <property type="match status" value="1"/>
</dbReference>
<evidence type="ECO:0000256" key="3">
    <source>
        <dbReference type="PROSITE-ProRule" id="PRU10007"/>
    </source>
</evidence>
<feature type="active site" evidence="3">
    <location>
        <position position="249"/>
    </location>
</feature>
<evidence type="ECO:0000259" key="5">
    <source>
        <dbReference type="Pfam" id="PF00171"/>
    </source>
</evidence>
<protein>
    <recommendedName>
        <fullName evidence="5">Aldehyde dehydrogenase domain-containing protein</fullName>
    </recommendedName>
</protein>
<gene>
    <name evidence="6" type="ORF">IG3_00769</name>
</gene>
<dbReference type="FunFam" id="3.40.309.10:FF:000012">
    <property type="entry name" value="Betaine aldehyde dehydrogenase"/>
    <property type="match status" value="1"/>
</dbReference>
<dbReference type="InterPro" id="IPR016161">
    <property type="entry name" value="Ald_DH/histidinol_DH"/>
</dbReference>
<evidence type="ECO:0000313" key="7">
    <source>
        <dbReference type="Proteomes" id="UP000004136"/>
    </source>
</evidence>
<accession>J9CA91</accession>
<dbReference type="CDD" id="cd07119">
    <property type="entry name" value="ALDH_BADH-GbsA"/>
    <property type="match status" value="1"/>
</dbReference>
<sequence>MLDLKMYVNGEWRESSNQEKRTIINPANGKGIAYAPEGTIEDAKYAIEVARTAFDSGIWSATSTAERASYLFKIADEIDKNMEELVYLETMDNGKTYREAEGDIGDAAACFRYYAGLITKPDGQTYHVADPMQAMVVREPVGVCGLIVPWNYPLLMSVWKIAPALAAGNTIVFKPSEVTPITATKLFEILEKVGIPKGVANMVMGAGPIVGNEIAASNKVDMISFTGGTKTGKHIMRTAADNMKKISLELGGKSPNIIFADADFETAIDYALFGIYAGSGQVCSAGSRILVEENIYDKFVNSFVERAQQINVGPGDNPKSEMGPLVSQEHMEKVLRYIEIGKDEGANVACGGRRIMEDGKGDGFFIEPTVFVNVKPDMRIVQEEIFGPVVVIQKFKDEQEAIELANGTDYGLAGGVFTVDGAKAMRVIRKLRAGITWINSYHPTYNEAPWGGYKQSGIGRSLGTFGLEEFQEIKQININLEVEPIGWFANKKNVGVN</sequence>
<evidence type="ECO:0000256" key="2">
    <source>
        <dbReference type="ARBA" id="ARBA00023002"/>
    </source>
</evidence>
<dbReference type="Pfam" id="PF00171">
    <property type="entry name" value="Aldedh"/>
    <property type="match status" value="1"/>
</dbReference>
<reference evidence="6 7" key="1">
    <citation type="submission" date="2012-04" db="EMBL/GenBank/DDBJ databases">
        <title>The Genome Sequence of Bacillus cereus HuA2-1.</title>
        <authorList>
            <consortium name="The Broad Institute Genome Sequencing Platform"/>
            <consortium name="The Broad Institute Genome Sequencing Center for Infectious Disease"/>
            <person name="Feldgarden M."/>
            <person name="Van der Auwera G.A."/>
            <person name="Mahillon J."/>
            <person name="Duprez V."/>
            <person name="Timmery S."/>
            <person name="Mattelet C."/>
            <person name="Dierick K."/>
            <person name="Sun M."/>
            <person name="Yu Z."/>
            <person name="Zhu L."/>
            <person name="Hu X."/>
            <person name="Shank E.B."/>
            <person name="Swiecicka I."/>
            <person name="Hansen B.M."/>
            <person name="Andrup L."/>
            <person name="Young S.K."/>
            <person name="Zeng Q."/>
            <person name="Gargeya S."/>
            <person name="Fitzgerald M."/>
            <person name="Haas B."/>
            <person name="Abouelleil A."/>
            <person name="Alvarado L."/>
            <person name="Arachchi H.M."/>
            <person name="Berlin A."/>
            <person name="Chapman S.B."/>
            <person name="Goldberg J."/>
            <person name="Griggs A."/>
            <person name="Gujja S."/>
            <person name="Hansen M."/>
            <person name="Howarth C."/>
            <person name="Imamovic A."/>
            <person name="Larimer J."/>
            <person name="McCowen C."/>
            <person name="Montmayeur A."/>
            <person name="Murphy C."/>
            <person name="Neiman D."/>
            <person name="Pearson M."/>
            <person name="Priest M."/>
            <person name="Roberts A."/>
            <person name="Saif S."/>
            <person name="Shea T."/>
            <person name="Sisk P."/>
            <person name="Sykes S."/>
            <person name="Wortman J."/>
            <person name="Nusbaum C."/>
            <person name="Birren B."/>
        </authorList>
    </citation>
    <scope>NUCLEOTIDE SEQUENCE [LARGE SCALE GENOMIC DNA]</scope>
    <source>
        <strain evidence="6 7">HuA2-1</strain>
    </source>
</reference>